<dbReference type="InterPro" id="IPR052415">
    <property type="entry name" value="Diphthine_MTase"/>
</dbReference>
<dbReference type="AlphaFoldDB" id="A8Q3X6"/>
<comment type="caution">
    <text evidence="4">The sequence shown here is derived from an EMBL/GenBank/DDBJ whole genome shotgun (WGS) entry which is preliminary data.</text>
</comment>
<keyword evidence="1" id="KW-0853">WD repeat</keyword>
<dbReference type="GO" id="GO:0005737">
    <property type="term" value="C:cytoplasm"/>
    <property type="evidence" value="ECO:0007669"/>
    <property type="project" value="TreeGrafter"/>
</dbReference>
<keyword evidence="5" id="KW-1185">Reference proteome</keyword>
<dbReference type="FunCoup" id="A8Q3X6">
    <property type="interactions" value="764"/>
</dbReference>
<dbReference type="InParanoid" id="A8Q3X6"/>
<dbReference type="GeneID" id="5854397"/>
<dbReference type="RefSeq" id="XP_001730095.1">
    <property type="nucleotide sequence ID" value="XM_001730043.1"/>
</dbReference>
<dbReference type="OrthoDB" id="1930760at2759"/>
<keyword evidence="2" id="KW-0677">Repeat</keyword>
<dbReference type="GO" id="GO:0017183">
    <property type="term" value="P:protein histidyl modification to diphthamide"/>
    <property type="evidence" value="ECO:0007669"/>
    <property type="project" value="TreeGrafter"/>
</dbReference>
<evidence type="ECO:0000256" key="1">
    <source>
        <dbReference type="ARBA" id="ARBA00022574"/>
    </source>
</evidence>
<accession>A8Q3X6</accession>
<dbReference type="GO" id="GO:0061685">
    <property type="term" value="F:diphthine methylesterase activity"/>
    <property type="evidence" value="ECO:0007669"/>
    <property type="project" value="TreeGrafter"/>
</dbReference>
<dbReference type="SUPFAM" id="SSF50978">
    <property type="entry name" value="WD40 repeat-like"/>
    <property type="match status" value="1"/>
</dbReference>
<evidence type="ECO:0000256" key="2">
    <source>
        <dbReference type="ARBA" id="ARBA00022737"/>
    </source>
</evidence>
<organism evidence="4 5">
    <name type="scientific">Malassezia globosa (strain ATCC MYA-4612 / CBS 7966)</name>
    <name type="common">Dandruff-associated fungus</name>
    <dbReference type="NCBI Taxonomy" id="425265"/>
    <lineage>
        <taxon>Eukaryota</taxon>
        <taxon>Fungi</taxon>
        <taxon>Dikarya</taxon>
        <taxon>Basidiomycota</taxon>
        <taxon>Ustilaginomycotina</taxon>
        <taxon>Malasseziomycetes</taxon>
        <taxon>Malasseziales</taxon>
        <taxon>Malasseziaceae</taxon>
        <taxon>Malassezia</taxon>
    </lineage>
</organism>
<dbReference type="STRING" id="425265.A8Q3X6"/>
<dbReference type="KEGG" id="mgl:MGL_2477"/>
<protein>
    <recommendedName>
        <fullName evidence="6">Peroxin-7</fullName>
    </recommendedName>
</protein>
<dbReference type="Gene3D" id="2.130.10.10">
    <property type="entry name" value="YVTN repeat-like/Quinoprotein amine dehydrogenase"/>
    <property type="match status" value="1"/>
</dbReference>
<evidence type="ECO:0000256" key="3">
    <source>
        <dbReference type="ARBA" id="ARBA00043952"/>
    </source>
</evidence>
<evidence type="ECO:0000313" key="5">
    <source>
        <dbReference type="Proteomes" id="UP000008837"/>
    </source>
</evidence>
<dbReference type="PANTHER" id="PTHR46042:SF1">
    <property type="entry name" value="DIPHTHINE METHYLTRANSFERASE"/>
    <property type="match status" value="1"/>
</dbReference>
<comment type="pathway">
    <text evidence="3">Protein modification.</text>
</comment>
<gene>
    <name evidence="4" type="ORF">MGL_2477</name>
</gene>
<sequence length="236" mass="26615">MACIGPNSSLHFSPRKQWRMNEEAALCLSLDWSDRMRASSNDARLIVSQSNGTVCTVPSLGATGTVPHGLETWRAHDFEAWIAAWDCWTDGVVAWSGGDDLALKGWDIRTPCYEQERAPIFTCKRGYDEKLRLYDARQMRYPVNETHVGGGIWRAKWHPTLPQKLLLACMHGGLVVLDCAGLSNEASITEEPMEVVTRFDGHNSIAYGCDWERAAPNDHFIYSCSFYDASMHIWAW</sequence>
<dbReference type="EMBL" id="AAYY01000009">
    <property type="protein sequence ID" value="EDP42881.1"/>
    <property type="molecule type" value="Genomic_DNA"/>
</dbReference>
<dbReference type="Proteomes" id="UP000008837">
    <property type="component" value="Unassembled WGS sequence"/>
</dbReference>
<evidence type="ECO:0008006" key="6">
    <source>
        <dbReference type="Google" id="ProtNLM"/>
    </source>
</evidence>
<dbReference type="InterPro" id="IPR036322">
    <property type="entry name" value="WD40_repeat_dom_sf"/>
</dbReference>
<name>A8Q3X6_MALGO</name>
<dbReference type="PANTHER" id="PTHR46042">
    <property type="entry name" value="DIPHTHINE METHYLTRANSFERASE"/>
    <property type="match status" value="1"/>
</dbReference>
<dbReference type="InterPro" id="IPR015943">
    <property type="entry name" value="WD40/YVTN_repeat-like_dom_sf"/>
</dbReference>
<evidence type="ECO:0000313" key="4">
    <source>
        <dbReference type="EMBL" id="EDP42881.1"/>
    </source>
</evidence>
<proteinExistence type="predicted"/>
<reference evidence="4 5" key="1">
    <citation type="journal article" date="2007" name="Proc. Natl. Acad. Sci. U.S.A.">
        <title>Dandruff-associated Malassezia genomes reveal convergent and divergent virulence traits shared with plant and human fungal pathogens.</title>
        <authorList>
            <person name="Xu J."/>
            <person name="Saunders C.W."/>
            <person name="Hu P."/>
            <person name="Grant R.A."/>
            <person name="Boekhout T."/>
            <person name="Kuramae E.E."/>
            <person name="Kronstad J.W."/>
            <person name="Deangelis Y.M."/>
            <person name="Reeder N.L."/>
            <person name="Johnstone K.R."/>
            <person name="Leland M."/>
            <person name="Fieno A.M."/>
            <person name="Begley W.M."/>
            <person name="Sun Y."/>
            <person name="Lacey M.P."/>
            <person name="Chaudhary T."/>
            <person name="Keough T."/>
            <person name="Chu L."/>
            <person name="Sears R."/>
            <person name="Yuan B."/>
            <person name="Dawson T.L.Jr."/>
        </authorList>
    </citation>
    <scope>NUCLEOTIDE SEQUENCE [LARGE SCALE GENOMIC DNA]</scope>
    <source>
        <strain evidence="5">ATCC MYA-4612 / CBS 7966</strain>
    </source>
</reference>
<dbReference type="VEuPathDB" id="FungiDB:MGL_2477"/>